<dbReference type="EMBL" id="SPHZ02000001">
    <property type="protein sequence ID" value="KAF0935575.1"/>
    <property type="molecule type" value="Genomic_DNA"/>
</dbReference>
<name>A0A6G1DU72_9ORYZ</name>
<evidence type="ECO:0000313" key="2">
    <source>
        <dbReference type="EMBL" id="KAF0915654.1"/>
    </source>
</evidence>
<protein>
    <submittedName>
        <fullName evidence="2">Uncharacterized protein</fullName>
    </submittedName>
</protein>
<dbReference type="EMBL" id="SPHZ02000006">
    <property type="protein sequence ID" value="KAF0915654.1"/>
    <property type="molecule type" value="Genomic_DNA"/>
</dbReference>
<evidence type="ECO:0000313" key="3">
    <source>
        <dbReference type="EMBL" id="KAF0935575.1"/>
    </source>
</evidence>
<dbReference type="OrthoDB" id="2126698at2759"/>
<gene>
    <name evidence="3" type="ORF">E2562_034758</name>
    <name evidence="2" type="ORF">E2562_037714</name>
</gene>
<sequence length="74" mass="7805">MTPAGTILHPRPRSVTLPLTYATALFLHVPINFLLVDNLGLGIHGVALGAICTNLNCLLFLAVCSASVHDESIP</sequence>
<feature type="transmembrane region" description="Helical" evidence="1">
    <location>
        <begin position="15"/>
        <end position="35"/>
    </location>
</feature>
<accession>A0A6G1DU72</accession>
<evidence type="ECO:0000313" key="4">
    <source>
        <dbReference type="Proteomes" id="UP000479710"/>
    </source>
</evidence>
<proteinExistence type="predicted"/>
<comment type="caution">
    <text evidence="2">The sequence shown here is derived from an EMBL/GenBank/DDBJ whole genome shotgun (WGS) entry which is preliminary data.</text>
</comment>
<dbReference type="Proteomes" id="UP000479710">
    <property type="component" value="Unassembled WGS sequence"/>
</dbReference>
<organism evidence="2 4">
    <name type="scientific">Oryza meyeriana var. granulata</name>
    <dbReference type="NCBI Taxonomy" id="110450"/>
    <lineage>
        <taxon>Eukaryota</taxon>
        <taxon>Viridiplantae</taxon>
        <taxon>Streptophyta</taxon>
        <taxon>Embryophyta</taxon>
        <taxon>Tracheophyta</taxon>
        <taxon>Spermatophyta</taxon>
        <taxon>Magnoliopsida</taxon>
        <taxon>Liliopsida</taxon>
        <taxon>Poales</taxon>
        <taxon>Poaceae</taxon>
        <taxon>BOP clade</taxon>
        <taxon>Oryzoideae</taxon>
        <taxon>Oryzeae</taxon>
        <taxon>Oryzinae</taxon>
        <taxon>Oryza</taxon>
        <taxon>Oryza meyeriana</taxon>
    </lineage>
</organism>
<keyword evidence="1" id="KW-1133">Transmembrane helix</keyword>
<feature type="transmembrane region" description="Helical" evidence="1">
    <location>
        <begin position="47"/>
        <end position="68"/>
    </location>
</feature>
<keyword evidence="4" id="KW-1185">Reference proteome</keyword>
<evidence type="ECO:0000256" key="1">
    <source>
        <dbReference type="SAM" id="Phobius"/>
    </source>
</evidence>
<keyword evidence="1" id="KW-0472">Membrane</keyword>
<reference evidence="2 4" key="1">
    <citation type="submission" date="2019-11" db="EMBL/GenBank/DDBJ databases">
        <title>Whole genome sequence of Oryza granulata.</title>
        <authorList>
            <person name="Li W."/>
        </authorList>
    </citation>
    <scope>NUCLEOTIDE SEQUENCE [LARGE SCALE GENOMIC DNA]</scope>
    <source>
        <strain evidence="4">cv. Menghai</strain>
        <tissue evidence="2">Leaf</tissue>
    </source>
</reference>
<dbReference type="AlphaFoldDB" id="A0A6G1DU72"/>
<keyword evidence="1" id="KW-0812">Transmembrane</keyword>